<protein>
    <recommendedName>
        <fullName evidence="7">RNA polymerase sigma factor</fullName>
    </recommendedName>
</protein>
<dbReference type="GO" id="GO:0016987">
    <property type="term" value="F:sigma factor activity"/>
    <property type="evidence" value="ECO:0007669"/>
    <property type="project" value="UniProtKB-KW"/>
</dbReference>
<dbReference type="NCBIfam" id="NF006089">
    <property type="entry name" value="PRK08241.1"/>
    <property type="match status" value="1"/>
</dbReference>
<keyword evidence="11" id="KW-0548">Nucleotidyltransferase</keyword>
<dbReference type="NCBIfam" id="TIGR02937">
    <property type="entry name" value="sigma70-ECF"/>
    <property type="match status" value="1"/>
</dbReference>
<dbReference type="InterPro" id="IPR013249">
    <property type="entry name" value="RNA_pol_sigma70_r4_t2"/>
</dbReference>
<dbReference type="InterPro" id="IPR036388">
    <property type="entry name" value="WH-like_DNA-bd_sf"/>
</dbReference>
<accession>A0AAU8DSA6</accession>
<sequence length="331" mass="36472">MNIDTDDLTTLDERSFGARVEPHRRELHVHCYRLLGSFDDAEDLVQEAFLRAWRRRETYAGRASVRAWLYRIATNACLDALDKRPRRPSADGEVAWLQPYPDDLLAQLPDHREGPEDVALSRETVELAFIAAIQHLAPLPRAVLVLREVLGCSARDTAVLLETTVASVNSALQRARGGLRHALPEDRGDWRADATAVEQALLARYVDCTERVDLEGLAALLHEDARFSMPPEPGMWVGKEAVVTCWAEGGFGSDAFGSVRCVKTRANGQPAVAVYVRLPGGSDYAALTLESLRFRDGAVADVVNFDRSVLPHFGLPMTLDTVQSVGTVETS</sequence>
<keyword evidence="5 7" id="KW-0238">DNA-binding</keyword>
<evidence type="ECO:0000256" key="4">
    <source>
        <dbReference type="ARBA" id="ARBA00023082"/>
    </source>
</evidence>
<keyword evidence="11" id="KW-0808">Transferase</keyword>
<dbReference type="EMBL" id="CP159218">
    <property type="protein sequence ID" value="XCG65196.1"/>
    <property type="molecule type" value="Genomic_DNA"/>
</dbReference>
<keyword evidence="3 7" id="KW-0805">Transcription regulation</keyword>
<evidence type="ECO:0000313" key="11">
    <source>
        <dbReference type="EMBL" id="XCG65196.1"/>
    </source>
</evidence>
<keyword evidence="4 7" id="KW-0731">Sigma factor</keyword>
<dbReference type="GO" id="GO:0016779">
    <property type="term" value="F:nucleotidyltransferase activity"/>
    <property type="evidence" value="ECO:0007669"/>
    <property type="project" value="UniProtKB-KW"/>
</dbReference>
<dbReference type="InterPro" id="IPR013325">
    <property type="entry name" value="RNA_pol_sigma_r2"/>
</dbReference>
<dbReference type="Gene3D" id="1.10.10.10">
    <property type="entry name" value="Winged helix-like DNA-binding domain superfamily/Winged helix DNA-binding domain"/>
    <property type="match status" value="1"/>
</dbReference>
<feature type="domain" description="RNA polymerase sigma-70 region 2" evidence="8">
    <location>
        <begin position="20"/>
        <end position="85"/>
    </location>
</feature>
<evidence type="ECO:0000256" key="5">
    <source>
        <dbReference type="ARBA" id="ARBA00023125"/>
    </source>
</evidence>
<reference evidence="11" key="1">
    <citation type="submission" date="2024-05" db="EMBL/GenBank/DDBJ databases">
        <authorList>
            <person name="Cai S.Y."/>
            <person name="Jin L.M."/>
            <person name="Li H.R."/>
        </authorList>
    </citation>
    <scope>NUCLEOTIDE SEQUENCE</scope>
    <source>
        <strain evidence="11">A5-74</strain>
    </source>
</reference>
<dbReference type="InterPro" id="IPR000838">
    <property type="entry name" value="RNA_pol_sigma70_ECF_CS"/>
</dbReference>
<dbReference type="InterPro" id="IPR013324">
    <property type="entry name" value="RNA_pol_sigma_r3/r4-like"/>
</dbReference>
<comment type="subunit">
    <text evidence="2">Interacts transiently with the RNA polymerase catalytic core formed by RpoA, RpoB, RpoC and RpoZ (2 alpha, 1 beta, 1 beta' and 1 omega subunit) to form the RNA polymerase holoenzyme that can initiate transcription.</text>
</comment>
<dbReference type="InterPro" id="IPR007627">
    <property type="entry name" value="RNA_pol_sigma70_r2"/>
</dbReference>
<dbReference type="PANTHER" id="PTHR43133:SF65">
    <property type="entry name" value="ECF RNA POLYMERASE SIGMA FACTOR SIGG"/>
    <property type="match status" value="1"/>
</dbReference>
<dbReference type="GO" id="GO:0003677">
    <property type="term" value="F:DNA binding"/>
    <property type="evidence" value="ECO:0007669"/>
    <property type="project" value="UniProtKB-KW"/>
</dbReference>
<dbReference type="PROSITE" id="PS01063">
    <property type="entry name" value="SIGMA70_ECF"/>
    <property type="match status" value="1"/>
</dbReference>
<proteinExistence type="inferred from homology"/>
<feature type="domain" description="SnoaL-like" evidence="10">
    <location>
        <begin position="203"/>
        <end position="301"/>
    </location>
</feature>
<dbReference type="InterPro" id="IPR014305">
    <property type="entry name" value="RNA_pol_sigma-G_actinobac"/>
</dbReference>
<evidence type="ECO:0000256" key="2">
    <source>
        <dbReference type="ARBA" id="ARBA00011344"/>
    </source>
</evidence>
<name>A0AAU8DSA6_9ACTN</name>
<feature type="domain" description="RNA polymerase sigma factor 70 region 4 type 2" evidence="9">
    <location>
        <begin position="128"/>
        <end position="176"/>
    </location>
</feature>
<evidence type="ECO:0000256" key="1">
    <source>
        <dbReference type="ARBA" id="ARBA00010641"/>
    </source>
</evidence>
<dbReference type="NCBIfam" id="TIGR02960">
    <property type="entry name" value="SigX5"/>
    <property type="match status" value="1"/>
</dbReference>
<evidence type="ECO:0000256" key="3">
    <source>
        <dbReference type="ARBA" id="ARBA00023015"/>
    </source>
</evidence>
<dbReference type="SUPFAM" id="SSF88659">
    <property type="entry name" value="Sigma3 and sigma4 domains of RNA polymerase sigma factors"/>
    <property type="match status" value="1"/>
</dbReference>
<dbReference type="SUPFAM" id="SSF88946">
    <property type="entry name" value="Sigma2 domain of RNA polymerase sigma factors"/>
    <property type="match status" value="1"/>
</dbReference>
<dbReference type="InterPro" id="IPR037401">
    <property type="entry name" value="SnoaL-like"/>
</dbReference>
<evidence type="ECO:0000259" key="10">
    <source>
        <dbReference type="Pfam" id="PF12680"/>
    </source>
</evidence>
<gene>
    <name evidence="11" type="ORF">ABLG96_07845</name>
</gene>
<dbReference type="Gene3D" id="1.10.1740.10">
    <property type="match status" value="1"/>
</dbReference>
<dbReference type="PANTHER" id="PTHR43133">
    <property type="entry name" value="RNA POLYMERASE ECF-TYPE SIGMA FACTO"/>
    <property type="match status" value="1"/>
</dbReference>
<dbReference type="AlphaFoldDB" id="A0AAU8DSA6"/>
<dbReference type="InterPro" id="IPR014284">
    <property type="entry name" value="RNA_pol_sigma-70_dom"/>
</dbReference>
<evidence type="ECO:0000256" key="6">
    <source>
        <dbReference type="ARBA" id="ARBA00023163"/>
    </source>
</evidence>
<dbReference type="Gene3D" id="3.10.450.50">
    <property type="match status" value="1"/>
</dbReference>
<dbReference type="Pfam" id="PF04542">
    <property type="entry name" value="Sigma70_r2"/>
    <property type="match status" value="1"/>
</dbReference>
<dbReference type="GO" id="GO:0006950">
    <property type="term" value="P:response to stress"/>
    <property type="evidence" value="ECO:0007669"/>
    <property type="project" value="UniProtKB-ARBA"/>
</dbReference>
<evidence type="ECO:0000256" key="7">
    <source>
        <dbReference type="RuleBase" id="RU000716"/>
    </source>
</evidence>
<dbReference type="InterPro" id="IPR032710">
    <property type="entry name" value="NTF2-like_dom_sf"/>
</dbReference>
<dbReference type="Pfam" id="PF08281">
    <property type="entry name" value="Sigma70_r4_2"/>
    <property type="match status" value="1"/>
</dbReference>
<dbReference type="InterPro" id="IPR039425">
    <property type="entry name" value="RNA_pol_sigma-70-like"/>
</dbReference>
<keyword evidence="6 7" id="KW-0804">Transcription</keyword>
<organism evidence="11">
    <name type="scientific">Nakamurella sp. A5-74</name>
    <dbReference type="NCBI Taxonomy" id="3158264"/>
    <lineage>
        <taxon>Bacteria</taxon>
        <taxon>Bacillati</taxon>
        <taxon>Actinomycetota</taxon>
        <taxon>Actinomycetes</taxon>
        <taxon>Nakamurellales</taxon>
        <taxon>Nakamurellaceae</taxon>
        <taxon>Nakamurella</taxon>
    </lineage>
</organism>
<dbReference type="GO" id="GO:0006352">
    <property type="term" value="P:DNA-templated transcription initiation"/>
    <property type="evidence" value="ECO:0007669"/>
    <property type="project" value="InterPro"/>
</dbReference>
<dbReference type="SUPFAM" id="SSF54427">
    <property type="entry name" value="NTF2-like"/>
    <property type="match status" value="1"/>
</dbReference>
<dbReference type="Pfam" id="PF12680">
    <property type="entry name" value="SnoaL_2"/>
    <property type="match status" value="1"/>
</dbReference>
<dbReference type="RefSeq" id="WP_353650806.1">
    <property type="nucleotide sequence ID" value="NZ_CP159218.1"/>
</dbReference>
<evidence type="ECO:0000259" key="8">
    <source>
        <dbReference type="Pfam" id="PF04542"/>
    </source>
</evidence>
<comment type="similarity">
    <text evidence="1 7">Belongs to the sigma-70 factor family. ECF subfamily.</text>
</comment>
<evidence type="ECO:0000259" key="9">
    <source>
        <dbReference type="Pfam" id="PF08281"/>
    </source>
</evidence>